<comment type="caution">
    <text evidence="9">The sequence shown here is derived from an EMBL/GenBank/DDBJ whole genome shotgun (WGS) entry which is preliminary data.</text>
</comment>
<evidence type="ECO:0000256" key="2">
    <source>
        <dbReference type="ARBA" id="ARBA00022603"/>
    </source>
</evidence>
<feature type="domain" description="DUF7008" evidence="8">
    <location>
        <begin position="815"/>
        <end position="1235"/>
    </location>
</feature>
<dbReference type="PANTHER" id="PTHR33841">
    <property type="entry name" value="DNA METHYLTRANSFERASE YEEA-RELATED"/>
    <property type="match status" value="1"/>
</dbReference>
<dbReference type="OrthoDB" id="9806213at2"/>
<keyword evidence="10" id="KW-1185">Reference proteome</keyword>
<dbReference type="InterPro" id="IPR050953">
    <property type="entry name" value="N4_N6_ade-DNA_methylase"/>
</dbReference>
<reference evidence="9 10" key="1">
    <citation type="journal article" date="2016" name="J. Microbiol.">
        <title>Dankookia rubra gen. nov., sp. nov., an alphaproteobacterium isolated from sediment of a shallow stream.</title>
        <authorList>
            <person name="Kim W.H."/>
            <person name="Kim D.H."/>
            <person name="Kang K."/>
            <person name="Ahn T.Y."/>
        </authorList>
    </citation>
    <scope>NUCLEOTIDE SEQUENCE [LARGE SCALE GENOMIC DNA]</scope>
    <source>
        <strain evidence="9 10">JCM30602</strain>
    </source>
</reference>
<dbReference type="Gene3D" id="3.40.50.150">
    <property type="entry name" value="Vaccinia Virus protein VP39"/>
    <property type="match status" value="1"/>
</dbReference>
<feature type="coiled-coil region" evidence="6">
    <location>
        <begin position="1"/>
        <end position="28"/>
    </location>
</feature>
<dbReference type="Proteomes" id="UP000295096">
    <property type="component" value="Unassembled WGS sequence"/>
</dbReference>
<dbReference type="RefSeq" id="WP_133290014.1">
    <property type="nucleotide sequence ID" value="NZ_SMSJ01000025.1"/>
</dbReference>
<keyword evidence="6" id="KW-0175">Coiled coil</keyword>
<keyword evidence="3 9" id="KW-0808">Transferase</keyword>
<feature type="domain" description="Type II methyltransferase M.TaqI-like" evidence="7">
    <location>
        <begin position="273"/>
        <end position="450"/>
    </location>
</feature>
<evidence type="ECO:0000256" key="3">
    <source>
        <dbReference type="ARBA" id="ARBA00022679"/>
    </source>
</evidence>
<evidence type="ECO:0000313" key="10">
    <source>
        <dbReference type="Proteomes" id="UP000295096"/>
    </source>
</evidence>
<dbReference type="InterPro" id="IPR029063">
    <property type="entry name" value="SAM-dependent_MTases_sf"/>
</dbReference>
<dbReference type="InterPro" id="IPR054277">
    <property type="entry name" value="DUF7008"/>
</dbReference>
<organism evidence="9 10">
    <name type="scientific">Dankookia rubra</name>
    <dbReference type="NCBI Taxonomy" id="1442381"/>
    <lineage>
        <taxon>Bacteria</taxon>
        <taxon>Pseudomonadati</taxon>
        <taxon>Pseudomonadota</taxon>
        <taxon>Alphaproteobacteria</taxon>
        <taxon>Acetobacterales</taxon>
        <taxon>Roseomonadaceae</taxon>
        <taxon>Dankookia</taxon>
    </lineage>
</organism>
<name>A0A4R5QFC7_9PROT</name>
<dbReference type="EC" id="2.1.1.72" evidence="1"/>
<dbReference type="GO" id="GO:0009007">
    <property type="term" value="F:site-specific DNA-methyltransferase (adenine-specific) activity"/>
    <property type="evidence" value="ECO:0007669"/>
    <property type="project" value="UniProtKB-EC"/>
</dbReference>
<dbReference type="InterPro" id="IPR002052">
    <property type="entry name" value="DNA_methylase_N6_adenine_CS"/>
</dbReference>
<dbReference type="PROSITE" id="PS00092">
    <property type="entry name" value="N6_MTASE"/>
    <property type="match status" value="1"/>
</dbReference>
<evidence type="ECO:0000256" key="4">
    <source>
        <dbReference type="ARBA" id="ARBA00022691"/>
    </source>
</evidence>
<evidence type="ECO:0000256" key="1">
    <source>
        <dbReference type="ARBA" id="ARBA00011900"/>
    </source>
</evidence>
<dbReference type="Pfam" id="PF22654">
    <property type="entry name" value="DUF7008"/>
    <property type="match status" value="1"/>
</dbReference>
<keyword evidence="4" id="KW-0949">S-adenosyl-L-methionine</keyword>
<dbReference type="InterPro" id="IPR011639">
    <property type="entry name" value="MethylTrfase_TaqI-like_dom"/>
</dbReference>
<dbReference type="PANTHER" id="PTHR33841:SF1">
    <property type="entry name" value="DNA METHYLTRANSFERASE A"/>
    <property type="match status" value="1"/>
</dbReference>
<comment type="catalytic activity">
    <reaction evidence="5">
        <text>a 2'-deoxyadenosine in DNA + S-adenosyl-L-methionine = an N(6)-methyl-2'-deoxyadenosine in DNA + S-adenosyl-L-homocysteine + H(+)</text>
        <dbReference type="Rhea" id="RHEA:15197"/>
        <dbReference type="Rhea" id="RHEA-COMP:12418"/>
        <dbReference type="Rhea" id="RHEA-COMP:12419"/>
        <dbReference type="ChEBI" id="CHEBI:15378"/>
        <dbReference type="ChEBI" id="CHEBI:57856"/>
        <dbReference type="ChEBI" id="CHEBI:59789"/>
        <dbReference type="ChEBI" id="CHEBI:90615"/>
        <dbReference type="ChEBI" id="CHEBI:90616"/>
        <dbReference type="EC" id="2.1.1.72"/>
    </reaction>
</comment>
<dbReference type="GO" id="GO:0003676">
    <property type="term" value="F:nucleic acid binding"/>
    <property type="evidence" value="ECO:0007669"/>
    <property type="project" value="InterPro"/>
</dbReference>
<evidence type="ECO:0000313" key="9">
    <source>
        <dbReference type="EMBL" id="TDH61147.1"/>
    </source>
</evidence>
<gene>
    <name evidence="9" type="primary">pglX</name>
    <name evidence="9" type="ORF">E2C06_18070</name>
</gene>
<evidence type="ECO:0000256" key="5">
    <source>
        <dbReference type="ARBA" id="ARBA00047942"/>
    </source>
</evidence>
<dbReference type="SUPFAM" id="SSF53335">
    <property type="entry name" value="S-adenosyl-L-methionine-dependent methyltransferases"/>
    <property type="match status" value="1"/>
</dbReference>
<evidence type="ECO:0000259" key="8">
    <source>
        <dbReference type="Pfam" id="PF22654"/>
    </source>
</evidence>
<dbReference type="AlphaFoldDB" id="A0A4R5QFC7"/>
<sequence>MVDAKQLLTDLKRLRRRLDEDLRQHHRDSPGRAAVQVEWQAAFEARRTADTFETFWTAALDQAAVHWILAVVFLRFLEDNRLVDRPLLSGPGERLELAQLRQREFFRARPQDSDAEFLLETFAEAARLPGLAGLYDPAHNPLFRLPLSGDGAMALLAFFRDRVPETGALLHEFTDPDWSTRFLGDLYQDLSEDARKRFALLQTPDFVEEWILSRTLDPAIREFGYEHVTMIDPTCGSGHFLLGGFARILAEWQRHAPDMPPAAQAQRALDAVSGVDLNPFAVEIARFRLLLAAVRAAGETRLAAAADFRFSLAVGDSLFHGTHFFRAELGGAAEGFGRRRRHHYTAEDTAAHDVILGRQYHAVVGNPPYIQPPDAAMRDAYREIYDSCHMKYALAAPFTERFFDLTQQESDREPAGFVGLIVDNSFMKRQFGSRLIERVLARLDLTHVVNCSGVPLPGHNTSTAILFGRNRPPVSSVVRTVRGIKGDPDAVADPARGQLWTAILTQTDQAKSESAFISTEDTPRAVLARHPWNMGGGGAAEVQEAIERDRPLLASLSPEIGFGCIISEEEAFMIAGRRDVPPGTVPVRDAIIGEEVRDWSARSSGAILFPYDGEINLTVSARTNDVLWPWKALLLARRDFGNRSYREVGRSFAEYHQIPIERNRTPLTITFGEIATHNHFVLDRGGKVFNRTAPVIKLPPRTSEDAHLSLLGLLNSSIACFWLKARCKDKGGDHVGTQGARIQNTSWDERYAFNATNVGQFPLASERPVDLARTLDTEAQRLSANRPAALCEYAVPKRAALDIARTEINASRARMIALQEELDWRCYRLYGLCDGAPEHPAPPPLRFGERAFEIVMARRMSTGALESAWFTRHRSTPITDLPAHWPEDYRAIVERRITLIETDPTIGLIERPEYKRRWSMAPWEEMERDALRLWLLERLEETRFWPRDDPRLTSTLTLADAARHDADFLAVAALYAGHATFDLDVLVAELVTKEAVPFLAALRYAEAGLRKRADWEATWEKQRAEDAIDADLAGRRDEFVRIAWSRLNPKVEDETAEAYATRMLAGLGTEAVQQAADRDLAAEGKRRKQEEVGTIAVPPKYKTADFLSQDFWRLRGGLDVPKERFLSFPHCARDADASLPVLWAGHDHLARAKAIAGWYVERKDVDGWAAPRLAPLLAGLLELVPWLRQWHNAIDPETGLRMGEYFAEFVGDEARSLGLTLAELRAWTPPAPTRRPRGRRAAA</sequence>
<dbReference type="Pfam" id="PF07669">
    <property type="entry name" value="Eco57I"/>
    <property type="match status" value="1"/>
</dbReference>
<dbReference type="NCBIfam" id="NF033451">
    <property type="entry name" value="BREX_2_MTaseX"/>
    <property type="match status" value="1"/>
</dbReference>
<dbReference type="GO" id="GO:0006304">
    <property type="term" value="P:DNA modification"/>
    <property type="evidence" value="ECO:0007669"/>
    <property type="project" value="InterPro"/>
</dbReference>
<protein>
    <recommendedName>
        <fullName evidence="1">site-specific DNA-methyltransferase (adenine-specific)</fullName>
        <ecNumber evidence="1">2.1.1.72</ecNumber>
    </recommendedName>
</protein>
<evidence type="ECO:0000256" key="6">
    <source>
        <dbReference type="SAM" id="Coils"/>
    </source>
</evidence>
<dbReference type="EMBL" id="SMSJ01000025">
    <property type="protein sequence ID" value="TDH61147.1"/>
    <property type="molecule type" value="Genomic_DNA"/>
</dbReference>
<proteinExistence type="predicted"/>
<accession>A0A4R5QFC7</accession>
<dbReference type="GO" id="GO:0032259">
    <property type="term" value="P:methylation"/>
    <property type="evidence" value="ECO:0007669"/>
    <property type="project" value="UniProtKB-KW"/>
</dbReference>
<keyword evidence="2 9" id="KW-0489">Methyltransferase</keyword>
<evidence type="ECO:0000259" key="7">
    <source>
        <dbReference type="Pfam" id="PF07669"/>
    </source>
</evidence>